<dbReference type="EMBL" id="JBBXMP010000075">
    <property type="protein sequence ID" value="KAL0063661.1"/>
    <property type="molecule type" value="Genomic_DNA"/>
</dbReference>
<evidence type="ECO:0000256" key="1">
    <source>
        <dbReference type="SAM" id="MobiDB-lite"/>
    </source>
</evidence>
<feature type="compositionally biased region" description="Polar residues" evidence="1">
    <location>
        <begin position="1"/>
        <end position="18"/>
    </location>
</feature>
<protein>
    <submittedName>
        <fullName evidence="2">Uncharacterized protein</fullName>
    </submittedName>
</protein>
<sequence length="148" mass="16621">MTSYSVQVGLNGQFPPQSSERDQRDQRYEPYTPQHYPNQHSSYFPPPYPTHSSPFPGAPQHYPDQAGPLRPAHRAPPKPSSLKQKLFNLAVGQEVEVCVRSNVFVVGLVVSVLTFFDKIAGFGYEIRYRTLGGGESTDVFGVDRIRPR</sequence>
<name>A0ABR2ZRF0_9AGAR</name>
<keyword evidence="3" id="KW-1185">Reference proteome</keyword>
<proteinExistence type="predicted"/>
<organism evidence="2 3">
    <name type="scientific">Marasmius tenuissimus</name>
    <dbReference type="NCBI Taxonomy" id="585030"/>
    <lineage>
        <taxon>Eukaryota</taxon>
        <taxon>Fungi</taxon>
        <taxon>Dikarya</taxon>
        <taxon>Basidiomycota</taxon>
        <taxon>Agaricomycotina</taxon>
        <taxon>Agaricomycetes</taxon>
        <taxon>Agaricomycetidae</taxon>
        <taxon>Agaricales</taxon>
        <taxon>Marasmiineae</taxon>
        <taxon>Marasmiaceae</taxon>
        <taxon>Marasmius</taxon>
    </lineage>
</organism>
<evidence type="ECO:0000313" key="2">
    <source>
        <dbReference type="EMBL" id="KAL0063661.1"/>
    </source>
</evidence>
<dbReference type="Proteomes" id="UP001437256">
    <property type="component" value="Unassembled WGS sequence"/>
</dbReference>
<gene>
    <name evidence="2" type="ORF">AAF712_009353</name>
</gene>
<comment type="caution">
    <text evidence="2">The sequence shown here is derived from an EMBL/GenBank/DDBJ whole genome shotgun (WGS) entry which is preliminary data.</text>
</comment>
<accession>A0ABR2ZRF0</accession>
<evidence type="ECO:0000313" key="3">
    <source>
        <dbReference type="Proteomes" id="UP001437256"/>
    </source>
</evidence>
<feature type="compositionally biased region" description="Basic and acidic residues" evidence="1">
    <location>
        <begin position="19"/>
        <end position="28"/>
    </location>
</feature>
<reference evidence="2 3" key="1">
    <citation type="submission" date="2024-05" db="EMBL/GenBank/DDBJ databases">
        <title>A draft genome resource for the thread blight pathogen Marasmius tenuissimus strain MS-2.</title>
        <authorList>
            <person name="Yulfo-Soto G.E."/>
            <person name="Baruah I.K."/>
            <person name="Amoako-Attah I."/>
            <person name="Bukari Y."/>
            <person name="Meinhardt L.W."/>
            <person name="Bailey B.A."/>
            <person name="Cohen S.P."/>
        </authorList>
    </citation>
    <scope>NUCLEOTIDE SEQUENCE [LARGE SCALE GENOMIC DNA]</scope>
    <source>
        <strain evidence="2 3">MS-2</strain>
    </source>
</reference>
<feature type="region of interest" description="Disordered" evidence="1">
    <location>
        <begin position="1"/>
        <end position="80"/>
    </location>
</feature>